<keyword evidence="1" id="KW-1133">Transmembrane helix</keyword>
<proteinExistence type="predicted"/>
<feature type="transmembrane region" description="Helical" evidence="1">
    <location>
        <begin position="212"/>
        <end position="234"/>
    </location>
</feature>
<sequence length="297" mass="31287">MNNKTRGAVEMTAAMVISGTIGWFVVRSGQPIIDLLFWRCVFGAGTLLFVCAGLGMLRRKLSLRLLGWSVLGGIAIVLNWLLIFASFSRASISIATAVYNTQPFMLVALGALLFSERISATQLGWLGIAFAGVLLIVQAKPEASVSYTGTGYVSGVLMALGAAFFYAVAAVITKKLSGTPPHMIALAQVCVGIVMIAPFANLSDLPTGAKAWGSFAVMGVVYTGLVFVLLYGAIQKLPTHSVGALSFVYPIVAIGVDMVAFDHRLRPVQVAGAAAILVAAAGLNLGWSFRLSRAKRS</sequence>
<reference evidence="3 4" key="1">
    <citation type="submission" date="2023-07" db="EMBL/GenBank/DDBJ databases">
        <title>Sorghum-associated microbial communities from plants grown in Nebraska, USA.</title>
        <authorList>
            <person name="Schachtman D."/>
        </authorList>
    </citation>
    <scope>NUCLEOTIDE SEQUENCE [LARGE SCALE GENOMIC DNA]</scope>
    <source>
        <strain evidence="3 4">DS1781</strain>
    </source>
</reference>
<dbReference type="InterPro" id="IPR037185">
    <property type="entry name" value="EmrE-like"/>
</dbReference>
<keyword evidence="1" id="KW-0472">Membrane</keyword>
<comment type="caution">
    <text evidence="3">The sequence shown here is derived from an EMBL/GenBank/DDBJ whole genome shotgun (WGS) entry which is preliminary data.</text>
</comment>
<keyword evidence="1" id="KW-0812">Transmembrane</keyword>
<evidence type="ECO:0000313" key="3">
    <source>
        <dbReference type="EMBL" id="MDR6538985.1"/>
    </source>
</evidence>
<feature type="domain" description="EamA" evidence="2">
    <location>
        <begin position="12"/>
        <end position="137"/>
    </location>
</feature>
<dbReference type="RefSeq" id="WP_309906295.1">
    <property type="nucleotide sequence ID" value="NZ_JAVDRF010000013.1"/>
</dbReference>
<evidence type="ECO:0000256" key="1">
    <source>
        <dbReference type="SAM" id="Phobius"/>
    </source>
</evidence>
<evidence type="ECO:0000259" key="2">
    <source>
        <dbReference type="Pfam" id="PF00892"/>
    </source>
</evidence>
<feature type="transmembrane region" description="Helical" evidence="1">
    <location>
        <begin position="184"/>
        <end position="200"/>
    </location>
</feature>
<dbReference type="InterPro" id="IPR000620">
    <property type="entry name" value="EamA_dom"/>
</dbReference>
<dbReference type="Pfam" id="PF00892">
    <property type="entry name" value="EamA"/>
    <property type="match status" value="2"/>
</dbReference>
<feature type="transmembrane region" description="Helical" evidence="1">
    <location>
        <begin position="7"/>
        <end position="26"/>
    </location>
</feature>
<dbReference type="PANTHER" id="PTHR22911">
    <property type="entry name" value="ACYL-MALONYL CONDENSING ENZYME-RELATED"/>
    <property type="match status" value="1"/>
</dbReference>
<feature type="transmembrane region" description="Helical" evidence="1">
    <location>
        <begin position="66"/>
        <end position="86"/>
    </location>
</feature>
<dbReference type="EMBL" id="JAVDRF010000013">
    <property type="protein sequence ID" value="MDR6538985.1"/>
    <property type="molecule type" value="Genomic_DNA"/>
</dbReference>
<keyword evidence="4" id="KW-1185">Reference proteome</keyword>
<accession>A0ABU1NKI3</accession>
<feature type="transmembrane region" description="Helical" evidence="1">
    <location>
        <begin position="123"/>
        <end position="139"/>
    </location>
</feature>
<feature type="domain" description="EamA" evidence="2">
    <location>
        <begin position="154"/>
        <end position="284"/>
    </location>
</feature>
<feature type="transmembrane region" description="Helical" evidence="1">
    <location>
        <begin position="241"/>
        <end position="261"/>
    </location>
</feature>
<organism evidence="3 4">
    <name type="scientific">Variovorax soli</name>
    <dbReference type="NCBI Taxonomy" id="376815"/>
    <lineage>
        <taxon>Bacteria</taxon>
        <taxon>Pseudomonadati</taxon>
        <taxon>Pseudomonadota</taxon>
        <taxon>Betaproteobacteria</taxon>
        <taxon>Burkholderiales</taxon>
        <taxon>Comamonadaceae</taxon>
        <taxon>Variovorax</taxon>
    </lineage>
</organism>
<feature type="transmembrane region" description="Helical" evidence="1">
    <location>
        <begin position="151"/>
        <end position="172"/>
    </location>
</feature>
<feature type="transmembrane region" description="Helical" evidence="1">
    <location>
        <begin position="267"/>
        <end position="287"/>
    </location>
</feature>
<name>A0ABU1NKI3_9BURK</name>
<feature type="transmembrane region" description="Helical" evidence="1">
    <location>
        <begin position="92"/>
        <end position="114"/>
    </location>
</feature>
<feature type="transmembrane region" description="Helical" evidence="1">
    <location>
        <begin position="32"/>
        <end position="54"/>
    </location>
</feature>
<dbReference type="Gene3D" id="1.10.3730.20">
    <property type="match status" value="1"/>
</dbReference>
<dbReference type="PANTHER" id="PTHR22911:SF102">
    <property type="entry name" value="MEMBRANE PROTEIN"/>
    <property type="match status" value="1"/>
</dbReference>
<dbReference type="SUPFAM" id="SSF103481">
    <property type="entry name" value="Multidrug resistance efflux transporter EmrE"/>
    <property type="match status" value="2"/>
</dbReference>
<gene>
    <name evidence="3" type="ORF">J2739_004780</name>
</gene>
<dbReference type="Proteomes" id="UP001184230">
    <property type="component" value="Unassembled WGS sequence"/>
</dbReference>
<evidence type="ECO:0000313" key="4">
    <source>
        <dbReference type="Proteomes" id="UP001184230"/>
    </source>
</evidence>
<protein>
    <submittedName>
        <fullName evidence="3">Drug/metabolite transporter (DMT)-like permease</fullName>
    </submittedName>
</protein>